<dbReference type="Proteomes" id="UP000075377">
    <property type="component" value="Unassembled WGS sequence"/>
</dbReference>
<dbReference type="EMBL" id="LHZX01000221">
    <property type="protein sequence ID" value="KXV70530.1"/>
    <property type="molecule type" value="Genomic_DNA"/>
</dbReference>
<comment type="caution">
    <text evidence="1">The sequence shown here is derived from an EMBL/GenBank/DDBJ whole genome shotgun (WGS) entry which is preliminary data.</text>
</comment>
<dbReference type="PATRIC" id="fig|178901.14.peg.2332"/>
<protein>
    <submittedName>
        <fullName evidence="1">Uncharacterized protein</fullName>
    </submittedName>
</protein>
<name>A0A149URB5_9PROT</name>
<organism evidence="1 2">
    <name type="scientific">Acetobacter malorum</name>
    <dbReference type="NCBI Taxonomy" id="178901"/>
    <lineage>
        <taxon>Bacteria</taxon>
        <taxon>Pseudomonadati</taxon>
        <taxon>Pseudomonadota</taxon>
        <taxon>Alphaproteobacteria</taxon>
        <taxon>Acetobacterales</taxon>
        <taxon>Acetobacteraceae</taxon>
        <taxon>Acetobacter</taxon>
    </lineage>
</organism>
<proteinExistence type="predicted"/>
<accession>A0A149URB5</accession>
<reference evidence="1 2" key="1">
    <citation type="submission" date="2015-06" db="EMBL/GenBank/DDBJ databases">
        <title>Improved classification and identification of acetic acid bacteria using matrix-assisted laser desorption/ionization time-of-flight mass spectrometry; Gluconobacter nephelii and Gluconobacter uchimurae are later heterotypic synonyms of Gluconobacter japonicus and Gluconobacter oxydans, respectively.</title>
        <authorList>
            <person name="Li L."/>
            <person name="Cleenwerck I."/>
            <person name="De Vuyst L."/>
            <person name="Vandamme P."/>
        </authorList>
    </citation>
    <scope>NUCLEOTIDE SEQUENCE [LARGE SCALE GENOMIC DNA]</scope>
    <source>
        <strain evidence="1 2">LMG 1699</strain>
    </source>
</reference>
<dbReference type="AlphaFoldDB" id="A0A149URB5"/>
<gene>
    <name evidence="1" type="ORF">AD951_02675</name>
</gene>
<evidence type="ECO:0000313" key="2">
    <source>
        <dbReference type="Proteomes" id="UP000075377"/>
    </source>
</evidence>
<sequence>MMYGLIGGLSGGIGSLLVLHVVFSVPAQSQNRMMADKLAEAAPVSTSSTFDAMEQSHKEMANRMADAIVGGLKND</sequence>
<evidence type="ECO:0000313" key="1">
    <source>
        <dbReference type="EMBL" id="KXV70530.1"/>
    </source>
</evidence>